<dbReference type="OrthoDB" id="428346at2759"/>
<evidence type="ECO:0000256" key="1">
    <source>
        <dbReference type="SAM" id="SignalP"/>
    </source>
</evidence>
<sequence length="435" mass="49849">MRWTDAAVSMLLVAFSLVASLCHVAAGPSDFDVLDPWQYLHKGAETRLKFFENNQTLRSYQAFAHLISDPHLYSHLTSEDRQNLIDMLKDEVIKSAIQSLSYFAPDIYIQTILTDSNSQQIPVKWETGQDLRFVAMQTCCLSSELMPFCYVHNDTSNVPCEVHVEKLLIDVEEHKRLPNPRSRPPRYMPDHLEAEYLDDYEIGPAYKYRDDSVPSIYYSFPKYVLEELKQMVRRRQAGTNYADVDAMLYELFDDDSEGGVWETMQGQDVVIIGSLVPWYEIFALEHGASHAYTIEYNEVDHHYPGITTVTPDEYWGLGEGRQKFKVGFSISSIEHDGLGRYGDPLDPQGDFRAMRQLEDILEEGGILLLAIPVGRDLVVWNCHRVYGEYRLTKLLSRWTVERILGLNPDMLQDTVIIAPQPVKEMGISYDSDAVP</sequence>
<dbReference type="Pfam" id="PF03269">
    <property type="entry name" value="DUF268"/>
    <property type="match status" value="1"/>
</dbReference>
<feature type="chain" id="PRO_5008771770" evidence="1">
    <location>
        <begin position="27"/>
        <end position="435"/>
    </location>
</feature>
<dbReference type="HOGENOM" id="CLU_630839_0_0_1"/>
<dbReference type="KEGG" id="gtt:GUITHDRAFT_133881"/>
<dbReference type="AlphaFoldDB" id="L1JUA5"/>
<dbReference type="InterPro" id="IPR004951">
    <property type="entry name" value="DUF268_CAE_spp"/>
</dbReference>
<keyword evidence="1" id="KW-0732">Signal</keyword>
<feature type="signal peptide" evidence="1">
    <location>
        <begin position="1"/>
        <end position="26"/>
    </location>
</feature>
<dbReference type="RefSeq" id="XP_005839136.1">
    <property type="nucleotide sequence ID" value="XM_005839079.1"/>
</dbReference>
<dbReference type="PaxDb" id="55529-EKX52156"/>
<dbReference type="Proteomes" id="UP000011087">
    <property type="component" value="Unassembled WGS sequence"/>
</dbReference>
<gene>
    <name evidence="2" type="ORF">GUITHDRAFT_133881</name>
</gene>
<organism evidence="2">
    <name type="scientific">Guillardia theta (strain CCMP2712)</name>
    <name type="common">Cryptophyte</name>
    <dbReference type="NCBI Taxonomy" id="905079"/>
    <lineage>
        <taxon>Eukaryota</taxon>
        <taxon>Cryptophyceae</taxon>
        <taxon>Pyrenomonadales</taxon>
        <taxon>Geminigeraceae</taxon>
        <taxon>Guillardia</taxon>
    </lineage>
</organism>
<protein>
    <submittedName>
        <fullName evidence="2 3">Uncharacterized protein</fullName>
    </submittedName>
</protein>
<reference evidence="2 4" key="1">
    <citation type="journal article" date="2012" name="Nature">
        <title>Algal genomes reveal evolutionary mosaicism and the fate of nucleomorphs.</title>
        <authorList>
            <consortium name="DOE Joint Genome Institute"/>
            <person name="Curtis B.A."/>
            <person name="Tanifuji G."/>
            <person name="Burki F."/>
            <person name="Gruber A."/>
            <person name="Irimia M."/>
            <person name="Maruyama S."/>
            <person name="Arias M.C."/>
            <person name="Ball S.G."/>
            <person name="Gile G.H."/>
            <person name="Hirakawa Y."/>
            <person name="Hopkins J.F."/>
            <person name="Kuo A."/>
            <person name="Rensing S.A."/>
            <person name="Schmutz J."/>
            <person name="Symeonidi A."/>
            <person name="Elias M."/>
            <person name="Eveleigh R.J."/>
            <person name="Herman E.K."/>
            <person name="Klute M.J."/>
            <person name="Nakayama T."/>
            <person name="Obornik M."/>
            <person name="Reyes-Prieto A."/>
            <person name="Armbrust E.V."/>
            <person name="Aves S.J."/>
            <person name="Beiko R.G."/>
            <person name="Coutinho P."/>
            <person name="Dacks J.B."/>
            <person name="Durnford D.G."/>
            <person name="Fast N.M."/>
            <person name="Green B.R."/>
            <person name="Grisdale C.J."/>
            <person name="Hempel F."/>
            <person name="Henrissat B."/>
            <person name="Hoppner M.P."/>
            <person name="Ishida K."/>
            <person name="Kim E."/>
            <person name="Koreny L."/>
            <person name="Kroth P.G."/>
            <person name="Liu Y."/>
            <person name="Malik S.B."/>
            <person name="Maier U.G."/>
            <person name="McRose D."/>
            <person name="Mock T."/>
            <person name="Neilson J.A."/>
            <person name="Onodera N.T."/>
            <person name="Poole A.M."/>
            <person name="Pritham E.J."/>
            <person name="Richards T.A."/>
            <person name="Rocap G."/>
            <person name="Roy S.W."/>
            <person name="Sarai C."/>
            <person name="Schaack S."/>
            <person name="Shirato S."/>
            <person name="Slamovits C.H."/>
            <person name="Spencer D.F."/>
            <person name="Suzuki S."/>
            <person name="Worden A.Z."/>
            <person name="Zauner S."/>
            <person name="Barry K."/>
            <person name="Bell C."/>
            <person name="Bharti A.K."/>
            <person name="Crow J.A."/>
            <person name="Grimwood J."/>
            <person name="Kramer R."/>
            <person name="Lindquist E."/>
            <person name="Lucas S."/>
            <person name="Salamov A."/>
            <person name="McFadden G.I."/>
            <person name="Lane C.E."/>
            <person name="Keeling P.J."/>
            <person name="Gray M.W."/>
            <person name="Grigoriev I.V."/>
            <person name="Archibald J.M."/>
        </authorList>
    </citation>
    <scope>NUCLEOTIDE SEQUENCE</scope>
    <source>
        <strain evidence="2 4">CCMP2712</strain>
    </source>
</reference>
<evidence type="ECO:0000313" key="4">
    <source>
        <dbReference type="Proteomes" id="UP000011087"/>
    </source>
</evidence>
<proteinExistence type="predicted"/>
<reference evidence="4" key="2">
    <citation type="submission" date="2012-11" db="EMBL/GenBank/DDBJ databases">
        <authorList>
            <person name="Kuo A."/>
            <person name="Curtis B.A."/>
            <person name="Tanifuji G."/>
            <person name="Burki F."/>
            <person name="Gruber A."/>
            <person name="Irimia M."/>
            <person name="Maruyama S."/>
            <person name="Arias M.C."/>
            <person name="Ball S.G."/>
            <person name="Gile G.H."/>
            <person name="Hirakawa Y."/>
            <person name="Hopkins J.F."/>
            <person name="Rensing S.A."/>
            <person name="Schmutz J."/>
            <person name="Symeonidi A."/>
            <person name="Elias M."/>
            <person name="Eveleigh R.J."/>
            <person name="Herman E.K."/>
            <person name="Klute M.J."/>
            <person name="Nakayama T."/>
            <person name="Obornik M."/>
            <person name="Reyes-Prieto A."/>
            <person name="Armbrust E.V."/>
            <person name="Aves S.J."/>
            <person name="Beiko R.G."/>
            <person name="Coutinho P."/>
            <person name="Dacks J.B."/>
            <person name="Durnford D.G."/>
            <person name="Fast N.M."/>
            <person name="Green B.R."/>
            <person name="Grisdale C."/>
            <person name="Hempe F."/>
            <person name="Henrissat B."/>
            <person name="Hoppner M.P."/>
            <person name="Ishida K.-I."/>
            <person name="Kim E."/>
            <person name="Koreny L."/>
            <person name="Kroth P.G."/>
            <person name="Liu Y."/>
            <person name="Malik S.-B."/>
            <person name="Maier U.G."/>
            <person name="McRose D."/>
            <person name="Mock T."/>
            <person name="Neilson J.A."/>
            <person name="Onodera N.T."/>
            <person name="Poole A.M."/>
            <person name="Pritham E.J."/>
            <person name="Richards T.A."/>
            <person name="Rocap G."/>
            <person name="Roy S.W."/>
            <person name="Sarai C."/>
            <person name="Schaack S."/>
            <person name="Shirato S."/>
            <person name="Slamovits C.H."/>
            <person name="Spencer D.F."/>
            <person name="Suzuki S."/>
            <person name="Worden A.Z."/>
            <person name="Zauner S."/>
            <person name="Barry K."/>
            <person name="Bell C."/>
            <person name="Bharti A.K."/>
            <person name="Crow J.A."/>
            <person name="Grimwood J."/>
            <person name="Kramer R."/>
            <person name="Lindquist E."/>
            <person name="Lucas S."/>
            <person name="Salamov A."/>
            <person name="McFadden G.I."/>
            <person name="Lane C.E."/>
            <person name="Keeling P.J."/>
            <person name="Gray M.W."/>
            <person name="Grigoriev I.V."/>
            <person name="Archibald J.M."/>
        </authorList>
    </citation>
    <scope>NUCLEOTIDE SEQUENCE</scope>
    <source>
        <strain evidence="4">CCMP2712</strain>
    </source>
</reference>
<dbReference type="EnsemblProtists" id="EKX52156">
    <property type="protein sequence ID" value="EKX52156"/>
    <property type="gene ID" value="GUITHDRAFT_133881"/>
</dbReference>
<accession>L1JUA5</accession>
<evidence type="ECO:0000313" key="3">
    <source>
        <dbReference type="EnsemblProtists" id="EKX52156"/>
    </source>
</evidence>
<reference evidence="3" key="3">
    <citation type="submission" date="2016-03" db="UniProtKB">
        <authorList>
            <consortium name="EnsemblProtists"/>
        </authorList>
    </citation>
    <scope>IDENTIFICATION</scope>
</reference>
<keyword evidence="4" id="KW-1185">Reference proteome</keyword>
<dbReference type="eggNOG" id="ENOG502S13E">
    <property type="taxonomic scope" value="Eukaryota"/>
</dbReference>
<name>L1JUA5_GUITC</name>
<evidence type="ECO:0000313" key="2">
    <source>
        <dbReference type="EMBL" id="EKX52156.1"/>
    </source>
</evidence>
<dbReference type="GeneID" id="17308945"/>
<dbReference type="EMBL" id="JH992973">
    <property type="protein sequence ID" value="EKX52156.1"/>
    <property type="molecule type" value="Genomic_DNA"/>
</dbReference>